<evidence type="ECO:0000259" key="1">
    <source>
        <dbReference type="Pfam" id="PF12729"/>
    </source>
</evidence>
<dbReference type="InterPro" id="IPR024478">
    <property type="entry name" value="HlyB_4HB_MCP"/>
</dbReference>
<organism evidence="2">
    <name type="scientific">Pseudomonas solani</name>
    <dbReference type="NCBI Taxonomy" id="2731552"/>
    <lineage>
        <taxon>Bacteria</taxon>
        <taxon>Pseudomonadati</taxon>
        <taxon>Pseudomonadota</taxon>
        <taxon>Gammaproteobacteria</taxon>
        <taxon>Pseudomonadales</taxon>
        <taxon>Pseudomonadaceae</taxon>
        <taxon>Pseudomonas</taxon>
    </lineage>
</organism>
<name>A0AAU7Y8U7_9PSED</name>
<dbReference type="RefSeq" id="WP_350448512.1">
    <property type="nucleotide sequence ID" value="NZ_CP158373.1"/>
</dbReference>
<feature type="domain" description="Chemotaxis methyl-accepting receptor HlyB-like 4HB MCP" evidence="1">
    <location>
        <begin position="5"/>
        <end position="178"/>
    </location>
</feature>
<evidence type="ECO:0000313" key="2">
    <source>
        <dbReference type="EMBL" id="XBY66802.1"/>
    </source>
</evidence>
<reference evidence="2" key="1">
    <citation type="submission" date="2023-08" db="EMBL/GenBank/DDBJ databases">
        <title>Increased levels of nutrients transform a symbiont into a lethal pathobiont.</title>
        <authorList>
            <person name="Lachnit T."/>
            <person name="Ulrich L."/>
            <person name="Willmer F.M."/>
            <person name="Hasenbein T."/>
            <person name="Steiner L.X."/>
            <person name="Wolters M."/>
            <person name="Herbst E.M."/>
            <person name="Deines P."/>
        </authorList>
    </citation>
    <scope>NUCLEOTIDE SEQUENCE</scope>
    <source>
        <strain evidence="2">T3</strain>
    </source>
</reference>
<proteinExistence type="predicted"/>
<dbReference type="AlphaFoldDB" id="A0AAU7Y8U7"/>
<dbReference type="EMBL" id="CP158373">
    <property type="protein sequence ID" value="XBY66802.1"/>
    <property type="molecule type" value="Genomic_DNA"/>
</dbReference>
<dbReference type="Pfam" id="PF12729">
    <property type="entry name" value="4HB_MCP_1"/>
    <property type="match status" value="1"/>
</dbReference>
<sequence length="253" mass="27271">MSIRNLRVATRINVGFAALVMLLVAVGAGSLQGMHGSSAEVEGNWLPSIIAISHLDQATWQIRASTLRALASFDTTTATKLDNEKSELARAGDTYRGYISSPEEQPLHNRFDADLRNYLSLQNPIIEHLSANQLADAEQLVNQKLNEQGHLMSTDLAALTKLNEDGAKNAAPASSSTYQRANLLVGFTLAGAALMALVLPRSIVRPLSRAVQVASAAEQQAAVAREVDRSLVNMRDVSRLAVELNAVVTSFRL</sequence>
<gene>
    <name evidence="2" type="ORF">ABS648_13845</name>
</gene>
<protein>
    <submittedName>
        <fullName evidence="2">MCP four helix bundle domain-containing protein</fullName>
    </submittedName>
</protein>
<accession>A0AAU7Y8U7</accession>